<dbReference type="Proteomes" id="UP001626536">
    <property type="component" value="Chromosome"/>
</dbReference>
<evidence type="ECO:0000313" key="2">
    <source>
        <dbReference type="Proteomes" id="UP001626536"/>
    </source>
</evidence>
<reference evidence="1 2" key="1">
    <citation type="submission" date="2023-10" db="EMBL/GenBank/DDBJ databases">
        <title>Novel methanotroph of the genus Methylocapsa from a subarctic wetland.</title>
        <authorList>
            <person name="Belova S.E."/>
            <person name="Oshkin I.Y."/>
            <person name="Miroshnikov K."/>
            <person name="Dedysh S.N."/>
        </authorList>
    </citation>
    <scope>NUCLEOTIDE SEQUENCE [LARGE SCALE GENOMIC DNA]</scope>
    <source>
        <strain evidence="1 2">RX1</strain>
    </source>
</reference>
<proteinExistence type="predicted"/>
<keyword evidence="2" id="KW-1185">Reference proteome</keyword>
<dbReference type="EMBL" id="CP136862">
    <property type="protein sequence ID" value="WOJ90984.1"/>
    <property type="molecule type" value="Genomic_DNA"/>
</dbReference>
<evidence type="ECO:0000313" key="1">
    <source>
        <dbReference type="EMBL" id="WOJ90984.1"/>
    </source>
</evidence>
<gene>
    <name evidence="1" type="ORF">RZS28_06785</name>
</gene>
<accession>A0ABZ0HUN1</accession>
<sequence length="96" mass="10182">MAIVLITPIATQTKNGNLAEVTGIDLSGHDCLTGRIGSGGAGRIEMRWNKNGRCRGAGDGCSLDITTPEVADVLETAKKLRAQDLDIFDELKLIEA</sequence>
<organism evidence="1 2">
    <name type="scientific">Methylocapsa polymorpha</name>
    <dbReference type="NCBI Taxonomy" id="3080828"/>
    <lineage>
        <taxon>Bacteria</taxon>
        <taxon>Pseudomonadati</taxon>
        <taxon>Pseudomonadota</taxon>
        <taxon>Alphaproteobacteria</taxon>
        <taxon>Hyphomicrobiales</taxon>
        <taxon>Beijerinckiaceae</taxon>
        <taxon>Methylocapsa</taxon>
    </lineage>
</organism>
<dbReference type="RefSeq" id="WP_407340573.1">
    <property type="nucleotide sequence ID" value="NZ_CP136862.1"/>
</dbReference>
<protein>
    <submittedName>
        <fullName evidence="1">Uncharacterized protein</fullName>
    </submittedName>
</protein>
<name>A0ABZ0HUN1_9HYPH</name>